<dbReference type="CDD" id="cd04488">
    <property type="entry name" value="RecG_wedge_OBF"/>
    <property type="match status" value="1"/>
</dbReference>
<dbReference type="PANTHER" id="PTHR47964">
    <property type="entry name" value="ATP-DEPENDENT DNA HELICASE HOMOLOG RECG, CHLOROPLASTIC"/>
    <property type="match status" value="1"/>
</dbReference>
<evidence type="ECO:0000256" key="9">
    <source>
        <dbReference type="ARBA" id="ARBA00023172"/>
    </source>
</evidence>
<dbReference type="GO" id="GO:0006281">
    <property type="term" value="P:DNA repair"/>
    <property type="evidence" value="ECO:0007669"/>
    <property type="project" value="UniProtKB-UniRule"/>
</dbReference>
<evidence type="ECO:0000256" key="11">
    <source>
        <dbReference type="ARBA" id="ARBA00023235"/>
    </source>
</evidence>
<dbReference type="PROSITE" id="PS51192">
    <property type="entry name" value="HELICASE_ATP_BIND_1"/>
    <property type="match status" value="1"/>
</dbReference>
<dbReference type="Gene3D" id="3.40.50.300">
    <property type="entry name" value="P-loop containing nucleotide triphosphate hydrolases"/>
    <property type="match status" value="2"/>
</dbReference>
<dbReference type="GO" id="GO:0043138">
    <property type="term" value="F:3'-5' DNA helicase activity"/>
    <property type="evidence" value="ECO:0007669"/>
    <property type="project" value="UniProtKB-EC"/>
</dbReference>
<dbReference type="SUPFAM" id="SSF50249">
    <property type="entry name" value="Nucleic acid-binding proteins"/>
    <property type="match status" value="1"/>
</dbReference>
<dbReference type="Pfam" id="PF17191">
    <property type="entry name" value="RecG_wedge"/>
    <property type="match status" value="1"/>
</dbReference>
<keyword evidence="10 15" id="KW-0234">DNA repair</keyword>
<evidence type="ECO:0000256" key="5">
    <source>
        <dbReference type="ARBA" id="ARBA00022801"/>
    </source>
</evidence>
<evidence type="ECO:0000256" key="4">
    <source>
        <dbReference type="ARBA" id="ARBA00022763"/>
    </source>
</evidence>
<keyword evidence="3 15" id="KW-0547">Nucleotide-binding</keyword>
<dbReference type="STRING" id="157687.HMPREF3180_00773"/>
<comment type="catalytic activity">
    <reaction evidence="14 15">
        <text>ATP + H2O = ADP + phosphate + H(+)</text>
        <dbReference type="Rhea" id="RHEA:13065"/>
        <dbReference type="ChEBI" id="CHEBI:15377"/>
        <dbReference type="ChEBI" id="CHEBI:15378"/>
        <dbReference type="ChEBI" id="CHEBI:30616"/>
        <dbReference type="ChEBI" id="CHEBI:43474"/>
        <dbReference type="ChEBI" id="CHEBI:456216"/>
        <dbReference type="EC" id="5.6.2.4"/>
    </reaction>
</comment>
<dbReference type="SMART" id="SM00490">
    <property type="entry name" value="HELICc"/>
    <property type="match status" value="1"/>
</dbReference>
<dbReference type="InterPro" id="IPR033454">
    <property type="entry name" value="RecG_wedge"/>
</dbReference>
<evidence type="ECO:0000256" key="10">
    <source>
        <dbReference type="ARBA" id="ARBA00023204"/>
    </source>
</evidence>
<evidence type="ECO:0000256" key="7">
    <source>
        <dbReference type="ARBA" id="ARBA00022840"/>
    </source>
</evidence>
<evidence type="ECO:0000256" key="8">
    <source>
        <dbReference type="ARBA" id="ARBA00023125"/>
    </source>
</evidence>
<dbReference type="SUPFAM" id="SSF52540">
    <property type="entry name" value="P-loop containing nucleoside triphosphate hydrolases"/>
    <property type="match status" value="2"/>
</dbReference>
<comment type="caution">
    <text evidence="18">The sequence shown here is derived from an EMBL/GenBank/DDBJ whole genome shotgun (WGS) entry which is preliminary data.</text>
</comment>
<evidence type="ECO:0000256" key="15">
    <source>
        <dbReference type="RuleBase" id="RU363016"/>
    </source>
</evidence>
<dbReference type="NCBIfam" id="NF008165">
    <property type="entry name" value="PRK10917.1-3"/>
    <property type="match status" value="1"/>
</dbReference>
<dbReference type="PATRIC" id="fig|157687.3.peg.769"/>
<dbReference type="InterPro" id="IPR027417">
    <property type="entry name" value="P-loop_NTPase"/>
</dbReference>
<dbReference type="GO" id="GO:0006310">
    <property type="term" value="P:DNA recombination"/>
    <property type="evidence" value="ECO:0007669"/>
    <property type="project" value="UniProtKB-UniRule"/>
</dbReference>
<dbReference type="InterPro" id="IPR012340">
    <property type="entry name" value="NA-bd_OB-fold"/>
</dbReference>
<protein>
    <recommendedName>
        <fullName evidence="2 15">ATP-dependent DNA helicase RecG</fullName>
        <ecNumber evidence="13 15">5.6.2.4</ecNumber>
    </recommendedName>
</protein>
<dbReference type="InterPro" id="IPR011545">
    <property type="entry name" value="DEAD/DEAH_box_helicase_dom"/>
</dbReference>
<evidence type="ECO:0000259" key="17">
    <source>
        <dbReference type="PROSITE" id="PS51194"/>
    </source>
</evidence>
<dbReference type="SMART" id="SM00487">
    <property type="entry name" value="DEXDc"/>
    <property type="match status" value="1"/>
</dbReference>
<name>A0A134AK29_9FUSO</name>
<dbReference type="Pfam" id="PF00270">
    <property type="entry name" value="DEAD"/>
    <property type="match status" value="1"/>
</dbReference>
<keyword evidence="9 15" id="KW-0233">DNA recombination</keyword>
<comment type="function">
    <text evidence="15">Plays a critical role in recombination and DNA repair. Helps process Holliday junction intermediates to mature products by catalyzing branch migration. Has replication fork regression activity, unwinds stalled or blocked replication forks to make a HJ that can be resolved. Has a DNA unwinding activity characteristic of a DNA helicase with 3'-5' polarity.</text>
</comment>
<evidence type="ECO:0000256" key="14">
    <source>
        <dbReference type="ARBA" id="ARBA00048988"/>
    </source>
</evidence>
<evidence type="ECO:0000259" key="16">
    <source>
        <dbReference type="PROSITE" id="PS51192"/>
    </source>
</evidence>
<evidence type="ECO:0000256" key="1">
    <source>
        <dbReference type="ARBA" id="ARBA00007504"/>
    </source>
</evidence>
<dbReference type="AlphaFoldDB" id="A0A134AK29"/>
<dbReference type="InterPro" id="IPR014001">
    <property type="entry name" value="Helicase_ATP-bd"/>
</dbReference>
<dbReference type="InterPro" id="IPR045562">
    <property type="entry name" value="RecG_dom3_C"/>
</dbReference>
<evidence type="ECO:0000256" key="12">
    <source>
        <dbReference type="ARBA" id="ARBA00034617"/>
    </source>
</evidence>
<dbReference type="PROSITE" id="PS51194">
    <property type="entry name" value="HELICASE_CTER"/>
    <property type="match status" value="1"/>
</dbReference>
<dbReference type="GO" id="GO:0016887">
    <property type="term" value="F:ATP hydrolysis activity"/>
    <property type="evidence" value="ECO:0007669"/>
    <property type="project" value="RHEA"/>
</dbReference>
<comment type="catalytic activity">
    <reaction evidence="12 15">
        <text>Couples ATP hydrolysis with the unwinding of duplex DNA by translocating in the 3'-5' direction.</text>
        <dbReference type="EC" id="5.6.2.4"/>
    </reaction>
</comment>
<dbReference type="InterPro" id="IPR001650">
    <property type="entry name" value="Helicase_C-like"/>
</dbReference>
<keyword evidence="11" id="KW-0413">Isomerase</keyword>
<dbReference type="Pfam" id="PF19833">
    <property type="entry name" value="RecG_dom3_C"/>
    <property type="match status" value="1"/>
</dbReference>
<proteinExistence type="inferred from homology"/>
<dbReference type="EMBL" id="LSDD01000053">
    <property type="protein sequence ID" value="KXB68093.1"/>
    <property type="molecule type" value="Genomic_DNA"/>
</dbReference>
<keyword evidence="5 15" id="KW-0378">Hydrolase</keyword>
<dbReference type="GO" id="GO:0005524">
    <property type="term" value="F:ATP binding"/>
    <property type="evidence" value="ECO:0007669"/>
    <property type="project" value="UniProtKB-KW"/>
</dbReference>
<dbReference type="CDD" id="cd17992">
    <property type="entry name" value="DEXHc_RecG"/>
    <property type="match status" value="1"/>
</dbReference>
<evidence type="ECO:0000313" key="18">
    <source>
        <dbReference type="EMBL" id="KXB68093.1"/>
    </source>
</evidence>
<keyword evidence="19" id="KW-1185">Reference proteome</keyword>
<accession>A0A134AK29</accession>
<dbReference type="InterPro" id="IPR004609">
    <property type="entry name" value="ATP-dep_DNA_helicase_RecG"/>
</dbReference>
<dbReference type="Pfam" id="PF00271">
    <property type="entry name" value="Helicase_C"/>
    <property type="match status" value="1"/>
</dbReference>
<dbReference type="InterPro" id="IPR047112">
    <property type="entry name" value="RecG/Mfd"/>
</dbReference>
<dbReference type="NCBIfam" id="NF008168">
    <property type="entry name" value="PRK10917.2-2"/>
    <property type="match status" value="1"/>
</dbReference>
<feature type="domain" description="Helicase ATP-binding" evidence="16">
    <location>
        <begin position="293"/>
        <end position="454"/>
    </location>
</feature>
<keyword evidence="4 15" id="KW-0227">DNA damage</keyword>
<evidence type="ECO:0000256" key="13">
    <source>
        <dbReference type="ARBA" id="ARBA00034808"/>
    </source>
</evidence>
<dbReference type="EC" id="5.6.2.4" evidence="13 15"/>
<dbReference type="NCBIfam" id="TIGR00643">
    <property type="entry name" value="recG"/>
    <property type="match status" value="1"/>
</dbReference>
<keyword evidence="6 15" id="KW-0347">Helicase</keyword>
<gene>
    <name evidence="18" type="ORF">HMPREF3180_00773</name>
</gene>
<dbReference type="Gene3D" id="2.40.50.140">
    <property type="entry name" value="Nucleic acid-binding proteins"/>
    <property type="match status" value="1"/>
</dbReference>
<comment type="similarity">
    <text evidence="1 15">Belongs to the helicase family. RecG subfamily.</text>
</comment>
<reference evidence="19" key="1">
    <citation type="submission" date="2016-01" db="EMBL/GenBank/DDBJ databases">
        <authorList>
            <person name="Mitreva M."/>
            <person name="Pepin K.H."/>
            <person name="Mihindukulasuriya K.A."/>
            <person name="Fulton R."/>
            <person name="Fronick C."/>
            <person name="O'Laughlin M."/>
            <person name="Miner T."/>
            <person name="Herter B."/>
            <person name="Rosa B.A."/>
            <person name="Cordes M."/>
            <person name="Tomlinson C."/>
            <person name="Wollam A."/>
            <person name="Palsikar V.B."/>
            <person name="Mardis E.R."/>
            <person name="Wilson R.K."/>
        </authorList>
    </citation>
    <scope>NUCLEOTIDE SEQUENCE [LARGE SCALE GENOMIC DNA]</scope>
    <source>
        <strain evidence="19">KA00185</strain>
    </source>
</reference>
<evidence type="ECO:0000256" key="6">
    <source>
        <dbReference type="ARBA" id="ARBA00022806"/>
    </source>
</evidence>
<organism evidence="18 19">
    <name type="scientific">Leptotrichia wadei</name>
    <dbReference type="NCBI Taxonomy" id="157687"/>
    <lineage>
        <taxon>Bacteria</taxon>
        <taxon>Fusobacteriati</taxon>
        <taxon>Fusobacteriota</taxon>
        <taxon>Fusobacteriia</taxon>
        <taxon>Fusobacteriales</taxon>
        <taxon>Leptotrichiaceae</taxon>
        <taxon>Leptotrichia</taxon>
    </lineage>
</organism>
<keyword evidence="7 15" id="KW-0067">ATP-binding</keyword>
<sequence>MFNKYVGWKMAMKTYNLLYENLENVKIKGVTKTNIPKFKKLGISTLYGLLYFFPRAYENRNNYKKIGEILADEFVILQGTVVNAANQYIKSGRTMFRAVLSDESGMIELVWFNNRFVKNGIHIGDEITVYGKVRKTMKFQLVNPEYKKIAQDSFDTQKQKQILPIYPSTESLRQQVIRKVMENALMDYGYLLQENLPMEFLKKEKLLGRKEAVLNIHFPENEEKQSKARKRFMLEEILLLEMGILKNRFSVDKANKNIYKLEDNKSLVSKFIKSLDYKLTRAQKRVIKEIYSELKVGKIVNRLIQGDVGSGKTIVSFIMLLYMVENNYQGVIMAPTEILAMQHYLGIVDEFMNLDVRVELLTGSVKGKKKEKLLNEIKEGLVDIVIGTHSLIEDNVIFKNLGLIVIDEQHRFGVTQRKLLRDKGNLANLIVMSATPIPRSLALTIYGDLDVSIIDELPAGRSPIKTKWIQNEIDRQKMYNFMEKKMKDGRQVYIVSPLIEESETLNVKSAQETYEEYISIFPNRKIGLMHGRQSYKEKQKVMEQFKNHELDILVSTTVIEVGVNVPNASIMVIRDAQRFGLSSLHQLRGRVGRGKYQSYCFLESETTNEISVKRLKVMEETTDGFKIAEEDLKLRNSGEILGTRQSGVSDMLFTDIVKNVKEIKFVHDFVVEYLEKNDGKIENEFLKMDIYKKFFNNSED</sequence>
<dbReference type="PANTHER" id="PTHR47964:SF1">
    <property type="entry name" value="ATP-DEPENDENT DNA HELICASE HOMOLOG RECG, CHLOROPLASTIC"/>
    <property type="match status" value="1"/>
</dbReference>
<keyword evidence="8" id="KW-0238">DNA-binding</keyword>
<dbReference type="Proteomes" id="UP000070483">
    <property type="component" value="Unassembled WGS sequence"/>
</dbReference>
<dbReference type="GO" id="GO:0003677">
    <property type="term" value="F:DNA binding"/>
    <property type="evidence" value="ECO:0007669"/>
    <property type="project" value="UniProtKB-KW"/>
</dbReference>
<evidence type="ECO:0000256" key="2">
    <source>
        <dbReference type="ARBA" id="ARBA00017846"/>
    </source>
</evidence>
<evidence type="ECO:0000256" key="3">
    <source>
        <dbReference type="ARBA" id="ARBA00022741"/>
    </source>
</evidence>
<evidence type="ECO:0000313" key="19">
    <source>
        <dbReference type="Proteomes" id="UP000070483"/>
    </source>
</evidence>
<feature type="domain" description="Helicase C-terminal" evidence="17">
    <location>
        <begin position="474"/>
        <end position="633"/>
    </location>
</feature>